<feature type="transmembrane region" description="Helical" evidence="1">
    <location>
        <begin position="355"/>
        <end position="378"/>
    </location>
</feature>
<dbReference type="EMBL" id="JAGQLK010000033">
    <property type="protein sequence ID" value="MCA9383168.1"/>
    <property type="molecule type" value="Genomic_DNA"/>
</dbReference>
<feature type="transmembrane region" description="Helical" evidence="1">
    <location>
        <begin position="126"/>
        <end position="148"/>
    </location>
</feature>
<protein>
    <submittedName>
        <fullName evidence="2">Uncharacterized protein</fullName>
    </submittedName>
</protein>
<keyword evidence="1" id="KW-1133">Transmembrane helix</keyword>
<keyword evidence="1" id="KW-0812">Transmembrane</keyword>
<dbReference type="AlphaFoldDB" id="A0A955L5T7"/>
<reference evidence="2" key="2">
    <citation type="journal article" date="2021" name="Microbiome">
        <title>Successional dynamics and alternative stable states in a saline activated sludge microbial community over 9 years.</title>
        <authorList>
            <person name="Wang Y."/>
            <person name="Ye J."/>
            <person name="Ju F."/>
            <person name="Liu L."/>
            <person name="Boyd J.A."/>
            <person name="Deng Y."/>
            <person name="Parks D.H."/>
            <person name="Jiang X."/>
            <person name="Yin X."/>
            <person name="Woodcroft B.J."/>
            <person name="Tyson G.W."/>
            <person name="Hugenholtz P."/>
            <person name="Polz M.F."/>
            <person name="Zhang T."/>
        </authorList>
    </citation>
    <scope>NUCLEOTIDE SEQUENCE</scope>
    <source>
        <strain evidence="2">HKST-UBA14</strain>
    </source>
</reference>
<feature type="transmembrane region" description="Helical" evidence="1">
    <location>
        <begin position="187"/>
        <end position="209"/>
    </location>
</feature>
<feature type="transmembrane region" description="Helical" evidence="1">
    <location>
        <begin position="37"/>
        <end position="56"/>
    </location>
</feature>
<accession>A0A955L5T7</accession>
<feature type="transmembrane region" description="Helical" evidence="1">
    <location>
        <begin position="160"/>
        <end position="181"/>
    </location>
</feature>
<organism evidence="2 3">
    <name type="scientific">Candidatus Dojkabacteria bacterium</name>
    <dbReference type="NCBI Taxonomy" id="2099670"/>
    <lineage>
        <taxon>Bacteria</taxon>
        <taxon>Candidatus Dojkabacteria</taxon>
    </lineage>
</organism>
<feature type="transmembrane region" description="Helical" evidence="1">
    <location>
        <begin position="390"/>
        <end position="412"/>
    </location>
</feature>
<proteinExistence type="predicted"/>
<evidence type="ECO:0000256" key="1">
    <source>
        <dbReference type="SAM" id="Phobius"/>
    </source>
</evidence>
<dbReference type="Proteomes" id="UP000783287">
    <property type="component" value="Unassembled WGS sequence"/>
</dbReference>
<gene>
    <name evidence="2" type="ORF">KC909_02275</name>
</gene>
<reference evidence="2" key="1">
    <citation type="submission" date="2020-04" db="EMBL/GenBank/DDBJ databases">
        <authorList>
            <person name="Zhang T."/>
        </authorList>
    </citation>
    <scope>NUCLEOTIDE SEQUENCE</scope>
    <source>
        <strain evidence="2">HKST-UBA14</strain>
    </source>
</reference>
<feature type="transmembrane region" description="Helical" evidence="1">
    <location>
        <begin position="256"/>
        <end position="285"/>
    </location>
</feature>
<evidence type="ECO:0000313" key="2">
    <source>
        <dbReference type="EMBL" id="MCA9383168.1"/>
    </source>
</evidence>
<evidence type="ECO:0000313" key="3">
    <source>
        <dbReference type="Proteomes" id="UP000783287"/>
    </source>
</evidence>
<feature type="transmembrane region" description="Helical" evidence="1">
    <location>
        <begin position="12"/>
        <end position="31"/>
    </location>
</feature>
<sequence>MKNKPNKLKAILQFLLIVGLTLIVNTLIGDIFPAKGIYHLLALPLSLILIIAIFSLDESIRFYTEAVDALKKRFHIHEGAELALLALATSAAELIIAATEGFGALISPEHILENGAGLLAIFPAEMSGIANGLVLPAGFYLMIIYLYFRGKKKLSSFANYTIPTPLLFAMWGVVAIFFYLIKMAEDSLVHVHEAGILLLLVIATIIGYIEIYKIVTGHLPSAEDEEDDTAKFPLINNIASKIVEKWRYVKKSDERLGWIIFQAISSQLLFTLVLVLLVLVISGLWLTPIQASEGLAVGSSMPEFFAMFLIKNPFSGMGMMYVSNCIDIFGELLAYAMFWIREPFTPIPLYPKTELIRAQSCFVVLISTSIMTILWLFQRIFHKLKLKGRGLVNLILIITLFISNVVLSVLYLQVINNIAYADQGLEFSSYWYDMGIHILELMKFWA</sequence>
<name>A0A955L5T7_9BACT</name>
<comment type="caution">
    <text evidence="2">The sequence shown here is derived from an EMBL/GenBank/DDBJ whole genome shotgun (WGS) entry which is preliminary data.</text>
</comment>
<keyword evidence="1" id="KW-0472">Membrane</keyword>
<feature type="transmembrane region" description="Helical" evidence="1">
    <location>
        <begin position="321"/>
        <end position="340"/>
    </location>
</feature>
<feature type="transmembrane region" description="Helical" evidence="1">
    <location>
        <begin position="82"/>
        <end position="106"/>
    </location>
</feature>